<evidence type="ECO:0000256" key="1">
    <source>
        <dbReference type="ARBA" id="ARBA00004123"/>
    </source>
</evidence>
<gene>
    <name evidence="6" type="primary">RPP25L</name>
    <name evidence="6" type="ORF">AVEN_115922_1</name>
</gene>
<dbReference type="Pfam" id="PF01918">
    <property type="entry name" value="Alba"/>
    <property type="match status" value="1"/>
</dbReference>
<evidence type="ECO:0000313" key="7">
    <source>
        <dbReference type="Proteomes" id="UP000499080"/>
    </source>
</evidence>
<reference evidence="6 7" key="1">
    <citation type="journal article" date="2019" name="Sci. Rep.">
        <title>Orb-weaving spider Araneus ventricosus genome elucidates the spidroin gene catalogue.</title>
        <authorList>
            <person name="Kono N."/>
            <person name="Nakamura H."/>
            <person name="Ohtoshi R."/>
            <person name="Moran D.A.P."/>
            <person name="Shinohara A."/>
            <person name="Yoshida Y."/>
            <person name="Fujiwara M."/>
            <person name="Mori M."/>
            <person name="Tomita M."/>
            <person name="Arakawa K."/>
        </authorList>
    </citation>
    <scope>NUCLEOTIDE SEQUENCE [LARGE SCALE GENOMIC DNA]</scope>
</reference>
<evidence type="ECO:0000256" key="4">
    <source>
        <dbReference type="SAM" id="MobiDB-lite"/>
    </source>
</evidence>
<dbReference type="InterPro" id="IPR051958">
    <property type="entry name" value="Alba-like_NAB"/>
</dbReference>
<evidence type="ECO:0000256" key="3">
    <source>
        <dbReference type="ARBA" id="ARBA00023242"/>
    </source>
</evidence>
<feature type="domain" description="DNA/RNA-binding protein Alba-like" evidence="5">
    <location>
        <begin position="36"/>
        <end position="97"/>
    </location>
</feature>
<dbReference type="SUPFAM" id="SSF82704">
    <property type="entry name" value="AlbA-like"/>
    <property type="match status" value="1"/>
</dbReference>
<comment type="subcellular location">
    <subcellularLocation>
        <location evidence="1">Nucleus</location>
    </subcellularLocation>
</comment>
<evidence type="ECO:0000259" key="5">
    <source>
        <dbReference type="Pfam" id="PF01918"/>
    </source>
</evidence>
<feature type="compositionally biased region" description="Basic and acidic residues" evidence="4">
    <location>
        <begin position="160"/>
        <end position="183"/>
    </location>
</feature>
<dbReference type="GO" id="GO:0005634">
    <property type="term" value="C:nucleus"/>
    <property type="evidence" value="ECO:0007669"/>
    <property type="project" value="UniProtKB-SubCell"/>
</dbReference>
<dbReference type="InterPro" id="IPR002775">
    <property type="entry name" value="DNA/RNA-bd_Alba-like"/>
</dbReference>
<dbReference type="GO" id="GO:0000172">
    <property type="term" value="C:ribonuclease MRP complex"/>
    <property type="evidence" value="ECO:0007669"/>
    <property type="project" value="TreeGrafter"/>
</dbReference>
<dbReference type="Proteomes" id="UP000499080">
    <property type="component" value="Unassembled WGS sequence"/>
</dbReference>
<proteinExistence type="inferred from homology"/>
<feature type="region of interest" description="Disordered" evidence="4">
    <location>
        <begin position="134"/>
        <end position="183"/>
    </location>
</feature>
<comment type="similarity">
    <text evidence="2">Belongs to the histone-like Alba family.</text>
</comment>
<keyword evidence="3" id="KW-0539">Nucleus</keyword>
<evidence type="ECO:0000256" key="2">
    <source>
        <dbReference type="ARBA" id="ARBA00008018"/>
    </source>
</evidence>
<dbReference type="AlphaFoldDB" id="A0A4Y2JLS8"/>
<dbReference type="GO" id="GO:0003723">
    <property type="term" value="F:RNA binding"/>
    <property type="evidence" value="ECO:0007669"/>
    <property type="project" value="TreeGrafter"/>
</dbReference>
<protein>
    <submittedName>
        <fullName evidence="6">Ribonuclease P protein subunit p25-like protein</fullName>
    </submittedName>
</protein>
<dbReference type="OrthoDB" id="424402at2759"/>
<dbReference type="EMBL" id="BGPR01003666">
    <property type="protein sequence ID" value="GBM91000.1"/>
    <property type="molecule type" value="Genomic_DNA"/>
</dbReference>
<sequence>MATKSVLSEHYEKGEVTVKDKDPKADFKDLPDNILVVRVKRGSKVKNIMGFVEKTMKDGNNRQLVFSGCGDAIEKTITCVEITKTKFKELHQVTKLSVLSVLEFWEPKQPDLDRLQVTREIPTVSILLSKDPLDSNELGYQAPSNKDRSPKKSFKRKKTDQRPRKDAAEAENSMREKVVKEET</sequence>
<dbReference type="PANTHER" id="PTHR13516">
    <property type="entry name" value="RIBONUCLEASE P SUBUNIT P25"/>
    <property type="match status" value="1"/>
</dbReference>
<evidence type="ECO:0000313" key="6">
    <source>
        <dbReference type="EMBL" id="GBM91000.1"/>
    </source>
</evidence>
<name>A0A4Y2JLS8_ARAVE</name>
<keyword evidence="7" id="KW-1185">Reference proteome</keyword>
<dbReference type="InterPro" id="IPR036882">
    <property type="entry name" value="Alba-like_dom_sf"/>
</dbReference>
<organism evidence="6 7">
    <name type="scientific">Araneus ventricosus</name>
    <name type="common">Orbweaver spider</name>
    <name type="synonym">Epeira ventricosa</name>
    <dbReference type="NCBI Taxonomy" id="182803"/>
    <lineage>
        <taxon>Eukaryota</taxon>
        <taxon>Metazoa</taxon>
        <taxon>Ecdysozoa</taxon>
        <taxon>Arthropoda</taxon>
        <taxon>Chelicerata</taxon>
        <taxon>Arachnida</taxon>
        <taxon>Araneae</taxon>
        <taxon>Araneomorphae</taxon>
        <taxon>Entelegynae</taxon>
        <taxon>Araneoidea</taxon>
        <taxon>Araneidae</taxon>
        <taxon>Araneus</taxon>
    </lineage>
</organism>
<dbReference type="Gene3D" id="3.30.110.20">
    <property type="entry name" value="Alba-like domain"/>
    <property type="match status" value="1"/>
</dbReference>
<comment type="caution">
    <text evidence="6">The sequence shown here is derived from an EMBL/GenBank/DDBJ whole genome shotgun (WGS) entry which is preliminary data.</text>
</comment>
<dbReference type="GO" id="GO:0001682">
    <property type="term" value="P:tRNA 5'-leader removal"/>
    <property type="evidence" value="ECO:0007669"/>
    <property type="project" value="TreeGrafter"/>
</dbReference>
<accession>A0A4Y2JLS8</accession>
<dbReference type="PANTHER" id="PTHR13516:SF4">
    <property type="entry name" value="FI09323P"/>
    <property type="match status" value="1"/>
</dbReference>